<keyword evidence="3" id="KW-1185">Reference proteome</keyword>
<feature type="compositionally biased region" description="Basic residues" evidence="1">
    <location>
        <begin position="375"/>
        <end position="384"/>
    </location>
</feature>
<reference evidence="3" key="1">
    <citation type="journal article" date="2019" name="Int. J. Syst. Evol. Microbiol.">
        <title>The Global Catalogue of Microorganisms (GCM) 10K type strain sequencing project: providing services to taxonomists for standard genome sequencing and annotation.</title>
        <authorList>
            <consortium name="The Broad Institute Genomics Platform"/>
            <consortium name="The Broad Institute Genome Sequencing Center for Infectious Disease"/>
            <person name="Wu L."/>
            <person name="Ma J."/>
        </authorList>
    </citation>
    <scope>NUCLEOTIDE SEQUENCE [LARGE SCALE GENOMIC DNA]</scope>
    <source>
        <strain evidence="3">KLKA75</strain>
    </source>
</reference>
<protein>
    <submittedName>
        <fullName evidence="2">Uncharacterized protein</fullName>
    </submittedName>
</protein>
<evidence type="ECO:0000256" key="1">
    <source>
        <dbReference type="SAM" id="MobiDB-lite"/>
    </source>
</evidence>
<feature type="region of interest" description="Disordered" evidence="1">
    <location>
        <begin position="363"/>
        <end position="384"/>
    </location>
</feature>
<gene>
    <name evidence="2" type="ORF">ACFPCY_24710</name>
</gene>
<proteinExistence type="predicted"/>
<accession>A0ABV9U2U2</accession>
<comment type="caution">
    <text evidence="2">The sequence shown here is derived from an EMBL/GenBank/DDBJ whole genome shotgun (WGS) entry which is preliminary data.</text>
</comment>
<evidence type="ECO:0000313" key="2">
    <source>
        <dbReference type="EMBL" id="MFC4910539.1"/>
    </source>
</evidence>
<dbReference type="RefSeq" id="WP_378258967.1">
    <property type="nucleotide sequence ID" value="NZ_JBHSIT010000007.1"/>
</dbReference>
<dbReference type="EMBL" id="JBHSIT010000007">
    <property type="protein sequence ID" value="MFC4910539.1"/>
    <property type="molecule type" value="Genomic_DNA"/>
</dbReference>
<dbReference type="Proteomes" id="UP001595872">
    <property type="component" value="Unassembled WGS sequence"/>
</dbReference>
<sequence>MAEDGLRGRLYGMLLPADELHESPDAVPEVLPGLHMVIAVNGDEGLDEASLNALGGADEQLELAFRNLREMPVGKHEVVHADKGGTYHVMTGQNAFTASRVLVLEDVARQLTGKPIPAAGALFSIPDKFHVLLHPIDGGTVLTALAAMAEDTAALFSASESRLSPHVYWWRGGEYEQLTRINGQSLTFAFPEEFRAMLGDIPEPVDDPVGFRRHHYHFVHSVLREVSEQYGPTLLANTPAGDITEMLEKTWRDVGDDLPAGERLASAGLRGNLIELGDHRLLLVTLPEPTAAAEAYYAAMVQPSGTSFTRFFTLEYAIDPITHEPGAILGEWTPEGHHLHLTDMSTEVGGFLQGVAMLLADGSGRGKSRASDKPSKRRGFFRRR</sequence>
<organism evidence="2 3">
    <name type="scientific">Actinomadura gamaensis</name>
    <dbReference type="NCBI Taxonomy" id="1763541"/>
    <lineage>
        <taxon>Bacteria</taxon>
        <taxon>Bacillati</taxon>
        <taxon>Actinomycetota</taxon>
        <taxon>Actinomycetes</taxon>
        <taxon>Streptosporangiales</taxon>
        <taxon>Thermomonosporaceae</taxon>
        <taxon>Actinomadura</taxon>
    </lineage>
</organism>
<evidence type="ECO:0000313" key="3">
    <source>
        <dbReference type="Proteomes" id="UP001595872"/>
    </source>
</evidence>
<name>A0ABV9U2U2_9ACTN</name>